<evidence type="ECO:0000256" key="9">
    <source>
        <dbReference type="PIRSR" id="PIRSR601952-2"/>
    </source>
</evidence>
<dbReference type="InterPro" id="IPR042085">
    <property type="entry name" value="Ap_crown"/>
</dbReference>
<feature type="binding site" evidence="9">
    <location>
        <position position="965"/>
    </location>
    <ligand>
        <name>Mg(2+)</name>
        <dbReference type="ChEBI" id="CHEBI:18420"/>
    </ligand>
</feature>
<dbReference type="Pfam" id="PF01636">
    <property type="entry name" value="APH"/>
    <property type="match status" value="1"/>
</dbReference>
<evidence type="ECO:0000256" key="2">
    <source>
        <dbReference type="ARBA" id="ARBA00012647"/>
    </source>
</evidence>
<dbReference type="Gene3D" id="3.40.720.10">
    <property type="entry name" value="Alkaline Phosphatase, subunit A"/>
    <property type="match status" value="1"/>
</dbReference>
<keyword evidence="7 9" id="KW-0460">Magnesium</keyword>
<comment type="caution">
    <text evidence="13">The sequence shown here is derived from an EMBL/GenBank/DDBJ whole genome shotgun (WGS) entry which is preliminary data.</text>
</comment>
<sequence length="1177" mass="130103">MSEGLLTQEQAVSELLAFIFSGAIGPAKGKAVGYSLVATKPTEFSWWVALEDIDGPDVPLDRYCVKLDRRSRHILPPEPVVLSKEELSDAILSATGQHLASSARFTDGALSISYKVTVKETPDVAYVVQLRHHGNVASMDSLMTLISKTVDPHILPVPPVYPIPGEGRRQQVTGVGRQITRLTPGVVASTTYPDLSHDEKLAFVRKMALAFQACWSIPIPQRLIGELVSTKVGDDIILSVGPDRHNSLGGPFQSIREYLQAYIRASIVALEKQEGIQEYKDKYLKRIKDFVNDHMHEIPPIVEDVPIVAMHSDMGPHNIIVSSQTPTDLEAVIDWEFVASAPFASLHRIIEMLFRESAANEFGPEYDRASELREAFWDTIPDWKLWVESEPCRVFLEWFRFGLFMKPEWRPDDLAEEDAREFWRENIRVVEGMLENHAHCPQIARDLMALSDGDAMSLTCEFGKSQLSGATNAPKSRIFSFALIRPSDNAPLADEALQKSMHKTYTDAYRLTGFKVGNWAYASNTNDAVGLSCGLLENKMSHEQRRLGVYYWGWESITLHQDGTKEEAFLEEVRNLGPWMGAGTGARCGANAKHLSIPFTQTTWILNDECKMRTYKPDDNNCHVKTRQNQQVFTDMALASPDTLGILFMPDFEMGPANPEPVTATPSIGYIGMLLRAILTLLASALSSPALAAPAGKVRSHRVRNFIYVVPDGFGPASQTLWRDYLSIINKNGTELRPNSTATDLDGIMIGTVRTQSFDKFVTDSAAAATAFATGHKTHNTGIGIDSDVKPVASILEAAHLEGFKTGLVVTSRVTHATPAGYCAHVMNRSLEVEIASHQIGQKHPLGSVVDLIMGGGRRQYQTKRPGGNSTIDLITWAKGQGFSYAGNKRELEVFSRDLGKVPLPFLGLFADNHMAYELDRDNEKEPSLLQMTQTAIKTLSDATTANKDGRDGVSRPKGFFLMIEASRIDHAGHANDVAAHIHDIAMYYQVMSFLRKFVTENPDTQILSAADHETGGLTLGAGYNPAMLERANHTSEYLERAFALYQGPDRATYLRNVILPQYGHVSASDKDVKKYLDVLKRDGISEMGSVIRRDFAKSAGITWATDGHSAVDVPLYGFAVGDKAYSQMKEYLGPHTDNTQLALYMESALGVNLNKATEALRENWVKFEGYGGKGGR</sequence>
<feature type="binding site" evidence="9">
    <location>
        <position position="816"/>
    </location>
    <ligand>
        <name>Mg(2+)</name>
        <dbReference type="ChEBI" id="CHEBI:18420"/>
    </ligand>
</feature>
<evidence type="ECO:0000256" key="8">
    <source>
        <dbReference type="PIRSR" id="PIRSR601952-1"/>
    </source>
</evidence>
<comment type="cofactor">
    <cofactor evidence="9">
        <name>Zn(2+)</name>
        <dbReference type="ChEBI" id="CHEBI:29105"/>
    </cofactor>
    <text evidence="9">Binds 2 Zn(2+) ions.</text>
</comment>
<dbReference type="InterPro" id="IPR018299">
    <property type="entry name" value="Alkaline_phosphatase_AS"/>
</dbReference>
<dbReference type="Gene3D" id="1.10.1200.140">
    <property type="entry name" value="Alkaline phosphatase, crown domain"/>
    <property type="match status" value="1"/>
</dbReference>
<keyword evidence="4 9" id="KW-0479">Metal-binding</keyword>
<dbReference type="GO" id="GO:0000329">
    <property type="term" value="C:fungal-type vacuole membrane"/>
    <property type="evidence" value="ECO:0007669"/>
    <property type="project" value="TreeGrafter"/>
</dbReference>
<keyword evidence="6 9" id="KW-0862">Zinc</keyword>
<evidence type="ECO:0000313" key="14">
    <source>
        <dbReference type="Proteomes" id="UP000764110"/>
    </source>
</evidence>
<dbReference type="PROSITE" id="PS00123">
    <property type="entry name" value="ALKALINE_PHOSPHATASE"/>
    <property type="match status" value="1"/>
</dbReference>
<proteinExistence type="inferred from homology"/>
<dbReference type="Proteomes" id="UP000764110">
    <property type="component" value="Unassembled WGS sequence"/>
</dbReference>
<organism evidence="13 14">
    <name type="scientific">Metarhizium humberi</name>
    <dbReference type="NCBI Taxonomy" id="2596975"/>
    <lineage>
        <taxon>Eukaryota</taxon>
        <taxon>Fungi</taxon>
        <taxon>Dikarya</taxon>
        <taxon>Ascomycota</taxon>
        <taxon>Pezizomycotina</taxon>
        <taxon>Sordariomycetes</taxon>
        <taxon>Hypocreomycetidae</taxon>
        <taxon>Hypocreales</taxon>
        <taxon>Clavicipitaceae</taxon>
        <taxon>Metarhizium</taxon>
    </lineage>
</organism>
<feature type="binding site" evidence="9">
    <location>
        <position position="1012"/>
    </location>
    <ligand>
        <name>Zn(2+)</name>
        <dbReference type="ChEBI" id="CHEBI:29105"/>
        <label>2</label>
    </ligand>
</feature>
<evidence type="ECO:0000256" key="7">
    <source>
        <dbReference type="ARBA" id="ARBA00022842"/>
    </source>
</evidence>
<dbReference type="PANTHER" id="PTHR11596:SF5">
    <property type="entry name" value="ALKALINE PHOSPHATASE"/>
    <property type="match status" value="1"/>
</dbReference>
<dbReference type="GO" id="GO:0004035">
    <property type="term" value="F:alkaline phosphatase activity"/>
    <property type="evidence" value="ECO:0007669"/>
    <property type="project" value="UniProtKB-EC"/>
</dbReference>
<evidence type="ECO:0000256" key="1">
    <source>
        <dbReference type="ARBA" id="ARBA00005984"/>
    </source>
</evidence>
<dbReference type="SMART" id="SM00098">
    <property type="entry name" value="alkPPc"/>
    <property type="match status" value="1"/>
</dbReference>
<dbReference type="GO" id="GO:0046872">
    <property type="term" value="F:metal ion binding"/>
    <property type="evidence" value="ECO:0007669"/>
    <property type="project" value="UniProtKB-KW"/>
</dbReference>
<keyword evidence="14" id="KW-1185">Reference proteome</keyword>
<dbReference type="SUPFAM" id="SSF56112">
    <property type="entry name" value="Protein kinase-like (PK-like)"/>
    <property type="match status" value="1"/>
</dbReference>
<name>A0A9P8M7Q0_9HYPO</name>
<dbReference type="InterPro" id="IPR002575">
    <property type="entry name" value="Aminoglycoside_PTrfase"/>
</dbReference>
<feature type="binding site" evidence="9">
    <location>
        <position position="1013"/>
    </location>
    <ligand>
        <name>Zn(2+)</name>
        <dbReference type="ChEBI" id="CHEBI:29105"/>
        <label>2</label>
    </ligand>
</feature>
<evidence type="ECO:0000256" key="10">
    <source>
        <dbReference type="RuleBase" id="RU003946"/>
    </source>
</evidence>
<accession>A0A9P8M7Q0</accession>
<evidence type="ECO:0000256" key="11">
    <source>
        <dbReference type="RuleBase" id="RU003947"/>
    </source>
</evidence>
<dbReference type="PRINTS" id="PR00113">
    <property type="entry name" value="ALKPHPHTASE"/>
</dbReference>
<feature type="binding site" evidence="9">
    <location>
        <position position="970"/>
    </location>
    <ligand>
        <name>Zn(2+)</name>
        <dbReference type="ChEBI" id="CHEBI:29105"/>
        <label>2</label>
    </ligand>
</feature>
<evidence type="ECO:0000256" key="5">
    <source>
        <dbReference type="ARBA" id="ARBA00022801"/>
    </source>
</evidence>
<comment type="similarity">
    <text evidence="1 10">Belongs to the alkaline phosphatase family.</text>
</comment>
<feature type="domain" description="Aminoglycoside phosphotransferase" evidence="12">
    <location>
        <begin position="111"/>
        <end position="344"/>
    </location>
</feature>
<feature type="binding site" evidence="9">
    <location>
        <position position="974"/>
    </location>
    <ligand>
        <name>Zn(2+)</name>
        <dbReference type="ChEBI" id="CHEBI:29105"/>
        <label>2</label>
    </ligand>
</feature>
<dbReference type="EC" id="3.1.3.1" evidence="2 11"/>
<comment type="catalytic activity">
    <reaction evidence="11">
        <text>a phosphate monoester + H2O = an alcohol + phosphate</text>
        <dbReference type="Rhea" id="RHEA:15017"/>
        <dbReference type="ChEBI" id="CHEBI:15377"/>
        <dbReference type="ChEBI" id="CHEBI:30879"/>
        <dbReference type="ChEBI" id="CHEBI:43474"/>
        <dbReference type="ChEBI" id="CHEBI:67140"/>
        <dbReference type="EC" id="3.1.3.1"/>
    </reaction>
</comment>
<dbReference type="SUPFAM" id="SSF53649">
    <property type="entry name" value="Alkaline phosphatase-like"/>
    <property type="match status" value="1"/>
</dbReference>
<evidence type="ECO:0000259" key="12">
    <source>
        <dbReference type="Pfam" id="PF01636"/>
    </source>
</evidence>
<feature type="active site" description="Phosphoserine intermediate" evidence="8">
    <location>
        <position position="765"/>
    </location>
</feature>
<reference evidence="13 14" key="1">
    <citation type="submission" date="2020-07" db="EMBL/GenBank/DDBJ databases">
        <title>Metarhizium humberi genome.</title>
        <authorList>
            <person name="Lysoe E."/>
        </authorList>
    </citation>
    <scope>NUCLEOTIDE SEQUENCE [LARGE SCALE GENOMIC DNA]</scope>
    <source>
        <strain evidence="13 14">ESALQ1638</strain>
    </source>
</reference>
<dbReference type="Gene3D" id="3.90.1200.10">
    <property type="match status" value="1"/>
</dbReference>
<evidence type="ECO:0000256" key="6">
    <source>
        <dbReference type="ARBA" id="ARBA00022833"/>
    </source>
</evidence>
<feature type="binding site" evidence="9">
    <location>
        <position position="1109"/>
    </location>
    <ligand>
        <name>Zn(2+)</name>
        <dbReference type="ChEBI" id="CHEBI:29105"/>
        <label>2</label>
    </ligand>
</feature>
<dbReference type="EMBL" id="JACEFI010000017">
    <property type="protein sequence ID" value="KAH0594324.1"/>
    <property type="molecule type" value="Genomic_DNA"/>
</dbReference>
<dbReference type="CDD" id="cd16012">
    <property type="entry name" value="ALP"/>
    <property type="match status" value="1"/>
</dbReference>
<dbReference type="InterPro" id="IPR011009">
    <property type="entry name" value="Kinase-like_dom_sf"/>
</dbReference>
<dbReference type="Pfam" id="PF00245">
    <property type="entry name" value="Alk_phosphatase"/>
    <property type="match status" value="1"/>
</dbReference>
<dbReference type="PANTHER" id="PTHR11596">
    <property type="entry name" value="ALKALINE PHOSPHATASE"/>
    <property type="match status" value="1"/>
</dbReference>
<dbReference type="InterPro" id="IPR017850">
    <property type="entry name" value="Alkaline_phosphatase_core_sf"/>
</dbReference>
<dbReference type="InterPro" id="IPR001952">
    <property type="entry name" value="Alkaline_phosphatase"/>
</dbReference>
<keyword evidence="5 11" id="KW-0378">Hydrolase</keyword>
<keyword evidence="3" id="KW-0597">Phosphoprotein</keyword>
<evidence type="ECO:0000313" key="13">
    <source>
        <dbReference type="EMBL" id="KAH0594324.1"/>
    </source>
</evidence>
<protein>
    <recommendedName>
        <fullName evidence="2 11">Alkaline phosphatase</fullName>
        <ecNumber evidence="2 11">3.1.3.1</ecNumber>
    </recommendedName>
</protein>
<comment type="cofactor">
    <cofactor evidence="9">
        <name>Mg(2+)</name>
        <dbReference type="ChEBI" id="CHEBI:18420"/>
    </cofactor>
    <text evidence="9">Binds 1 Mg(2+) ion.</text>
</comment>
<gene>
    <name evidence="13" type="ORF">MHUMG1_08163</name>
</gene>
<feature type="binding site" evidence="9">
    <location>
        <position position="712"/>
    </location>
    <ligand>
        <name>Zn(2+)</name>
        <dbReference type="ChEBI" id="CHEBI:29105"/>
        <label>2</label>
    </ligand>
</feature>
<evidence type="ECO:0000256" key="4">
    <source>
        <dbReference type="ARBA" id="ARBA00022723"/>
    </source>
</evidence>
<feature type="binding site" evidence="9">
    <location>
        <position position="712"/>
    </location>
    <ligand>
        <name>Mg(2+)</name>
        <dbReference type="ChEBI" id="CHEBI:18420"/>
    </ligand>
</feature>
<feature type="binding site" evidence="9">
    <location>
        <position position="818"/>
    </location>
    <ligand>
        <name>Mg(2+)</name>
        <dbReference type="ChEBI" id="CHEBI:18420"/>
    </ligand>
</feature>
<evidence type="ECO:0000256" key="3">
    <source>
        <dbReference type="ARBA" id="ARBA00022553"/>
    </source>
</evidence>
<dbReference type="AlphaFoldDB" id="A0A9P8M7Q0"/>